<evidence type="ECO:0000313" key="1">
    <source>
        <dbReference type="EMBL" id="SDD45916.1"/>
    </source>
</evidence>
<name>A0A1G6UZ54_9EURY</name>
<reference evidence="1 2" key="1">
    <citation type="submission" date="2016-10" db="EMBL/GenBank/DDBJ databases">
        <authorList>
            <person name="Varghese N."/>
            <person name="Submissions S."/>
        </authorList>
    </citation>
    <scope>NUCLEOTIDE SEQUENCE [LARGE SCALE GENOMIC DNA]</scope>
    <source>
        <strain evidence="1 2">CDM_1</strain>
    </source>
</reference>
<organism evidence="1 2">
    <name type="scientific">Natrinema hispanicum</name>
    <dbReference type="NCBI Taxonomy" id="392421"/>
    <lineage>
        <taxon>Archaea</taxon>
        <taxon>Methanobacteriati</taxon>
        <taxon>Methanobacteriota</taxon>
        <taxon>Stenosarchaea group</taxon>
        <taxon>Halobacteria</taxon>
        <taxon>Halobacteriales</taxon>
        <taxon>Natrialbaceae</taxon>
        <taxon>Natrinema</taxon>
    </lineage>
</organism>
<accession>A0A1G6UZ54</accession>
<proteinExistence type="predicted"/>
<dbReference type="Proteomes" id="UP000324021">
    <property type="component" value="Unassembled WGS sequence"/>
</dbReference>
<dbReference type="AlphaFoldDB" id="A0A1G6UZ54"/>
<dbReference type="EMBL" id="FMZP01000024">
    <property type="protein sequence ID" value="SDD45916.1"/>
    <property type="molecule type" value="Genomic_DNA"/>
</dbReference>
<sequence>MFTIAAIMGVICIFNVHKQLSKSAVAVRPTDWVG</sequence>
<protein>
    <submittedName>
        <fullName evidence="1">Uncharacterized protein</fullName>
    </submittedName>
</protein>
<gene>
    <name evidence="1" type="ORF">SAMN05192552_102414</name>
</gene>
<evidence type="ECO:0000313" key="2">
    <source>
        <dbReference type="Proteomes" id="UP000324021"/>
    </source>
</evidence>